<keyword evidence="10" id="KW-1185">Reference proteome</keyword>
<dbReference type="PANTHER" id="PTHR30269">
    <property type="entry name" value="TRANSMEMBRANE PROTEIN YFCA"/>
    <property type="match status" value="1"/>
</dbReference>
<geneLocation type="plasmid" evidence="9 10">
    <name>unnamed1</name>
</geneLocation>
<evidence type="ECO:0000256" key="8">
    <source>
        <dbReference type="RuleBase" id="RU363041"/>
    </source>
</evidence>
<dbReference type="EMBL" id="CP132315">
    <property type="protein sequence ID" value="WLS05998.1"/>
    <property type="molecule type" value="Genomic_DNA"/>
</dbReference>
<keyword evidence="3" id="KW-0813">Transport</keyword>
<evidence type="ECO:0000256" key="4">
    <source>
        <dbReference type="ARBA" id="ARBA00022475"/>
    </source>
</evidence>
<dbReference type="Proteomes" id="UP001225788">
    <property type="component" value="Plasmid unnamed1"/>
</dbReference>
<feature type="transmembrane region" description="Helical" evidence="8">
    <location>
        <begin position="196"/>
        <end position="215"/>
    </location>
</feature>
<evidence type="ECO:0000256" key="6">
    <source>
        <dbReference type="ARBA" id="ARBA00022989"/>
    </source>
</evidence>
<dbReference type="PANTHER" id="PTHR30269:SF32">
    <property type="entry name" value="MEMBRANE TRANSPORTER PROTEIN-RELATED"/>
    <property type="match status" value="1"/>
</dbReference>
<evidence type="ECO:0000313" key="9">
    <source>
        <dbReference type="EMBL" id="WLS05998.1"/>
    </source>
</evidence>
<accession>A0ABY9KBW4</accession>
<evidence type="ECO:0000256" key="5">
    <source>
        <dbReference type="ARBA" id="ARBA00022692"/>
    </source>
</evidence>
<organism evidence="9 10">
    <name type="scientific">Shinella oryzae</name>
    <dbReference type="NCBI Taxonomy" id="2871820"/>
    <lineage>
        <taxon>Bacteria</taxon>
        <taxon>Pseudomonadati</taxon>
        <taxon>Pseudomonadota</taxon>
        <taxon>Alphaproteobacteria</taxon>
        <taxon>Hyphomicrobiales</taxon>
        <taxon>Rhizobiaceae</taxon>
        <taxon>Shinella</taxon>
    </lineage>
</organism>
<keyword evidence="4 8" id="KW-1003">Cell membrane</keyword>
<feature type="transmembrane region" description="Helical" evidence="8">
    <location>
        <begin position="76"/>
        <end position="94"/>
    </location>
</feature>
<evidence type="ECO:0000256" key="7">
    <source>
        <dbReference type="ARBA" id="ARBA00023136"/>
    </source>
</evidence>
<comment type="subcellular location">
    <subcellularLocation>
        <location evidence="1 8">Cell membrane</location>
        <topology evidence="1 8">Multi-pass membrane protein</topology>
    </subcellularLocation>
</comment>
<proteinExistence type="inferred from homology"/>
<evidence type="ECO:0000256" key="1">
    <source>
        <dbReference type="ARBA" id="ARBA00004651"/>
    </source>
</evidence>
<keyword evidence="5 8" id="KW-0812">Transmembrane</keyword>
<sequence>MIDLSNSLLIAVAATFFVAGIVKGVTGMGLPTVAMGVLGGLLSPLAAAALLIVPSFVTNVWQLLAGPSVMVIVRRLWTMMAGVMLGTFAGSSILKNGETGLSTFMLGFALAAYSVYTLLARPFQVRPQDERWLSPLVGGVTGLIAGATGVFVIPAVPYVQALGLRKDDLVQALGLSFTVSTIALAVALGSRGVFETHMLLLSSAAVVPALFGMWAGQSFRRRVSPATFKRCFLIALALLGLEMMLRYVL</sequence>
<evidence type="ECO:0000256" key="2">
    <source>
        <dbReference type="ARBA" id="ARBA00009142"/>
    </source>
</evidence>
<feature type="transmembrane region" description="Helical" evidence="8">
    <location>
        <begin position="40"/>
        <end position="64"/>
    </location>
</feature>
<feature type="transmembrane region" description="Helical" evidence="8">
    <location>
        <begin position="132"/>
        <end position="157"/>
    </location>
</feature>
<evidence type="ECO:0000256" key="3">
    <source>
        <dbReference type="ARBA" id="ARBA00022448"/>
    </source>
</evidence>
<dbReference type="RefSeq" id="WP_306162380.1">
    <property type="nucleotide sequence ID" value="NZ_CP132315.1"/>
</dbReference>
<keyword evidence="7 8" id="KW-0472">Membrane</keyword>
<keyword evidence="9" id="KW-0614">Plasmid</keyword>
<keyword evidence="6 8" id="KW-1133">Transmembrane helix</keyword>
<dbReference type="Pfam" id="PF01925">
    <property type="entry name" value="TauE"/>
    <property type="match status" value="1"/>
</dbReference>
<comment type="similarity">
    <text evidence="2 8">Belongs to the 4-toluene sulfonate uptake permease (TSUP) (TC 2.A.102) family.</text>
</comment>
<dbReference type="InterPro" id="IPR052017">
    <property type="entry name" value="TSUP"/>
</dbReference>
<name>A0ABY9KBW4_9HYPH</name>
<gene>
    <name evidence="9" type="ORF">Q9315_19260</name>
</gene>
<feature type="transmembrane region" description="Helical" evidence="8">
    <location>
        <begin position="100"/>
        <end position="120"/>
    </location>
</feature>
<protein>
    <recommendedName>
        <fullName evidence="8">Probable membrane transporter protein</fullName>
    </recommendedName>
</protein>
<reference evidence="9 10" key="1">
    <citation type="submission" date="2023-08" db="EMBL/GenBank/DDBJ databases">
        <title>Pathogen: clinical or host-associated sample.</title>
        <authorList>
            <person name="Hergert J."/>
            <person name="Casey R."/>
            <person name="Wagner J."/>
            <person name="Young E.L."/>
            <person name="Oakeson K.F."/>
        </authorList>
    </citation>
    <scope>NUCLEOTIDE SEQUENCE [LARGE SCALE GENOMIC DNA]</scope>
    <source>
        <strain evidence="9 10">UPHL-collab-2</strain>
        <plasmid evidence="9 10">unnamed1</plasmid>
    </source>
</reference>
<feature type="transmembrane region" description="Helical" evidence="8">
    <location>
        <begin position="227"/>
        <end position="248"/>
    </location>
</feature>
<dbReference type="InterPro" id="IPR002781">
    <property type="entry name" value="TM_pro_TauE-like"/>
</dbReference>
<evidence type="ECO:0000313" key="10">
    <source>
        <dbReference type="Proteomes" id="UP001225788"/>
    </source>
</evidence>
<feature type="transmembrane region" description="Helical" evidence="8">
    <location>
        <begin position="169"/>
        <end position="189"/>
    </location>
</feature>